<dbReference type="NCBIfam" id="TIGR00756">
    <property type="entry name" value="PPR"/>
    <property type="match status" value="4"/>
</dbReference>
<evidence type="ECO:0000313" key="4">
    <source>
        <dbReference type="Proteomes" id="UP001187471"/>
    </source>
</evidence>
<evidence type="ECO:0000313" key="3">
    <source>
        <dbReference type="EMBL" id="KAK2987480.1"/>
    </source>
</evidence>
<dbReference type="Pfam" id="PF13812">
    <property type="entry name" value="PPR_3"/>
    <property type="match status" value="2"/>
</dbReference>
<organism evidence="3 4">
    <name type="scientific">Escallonia rubra</name>
    <dbReference type="NCBI Taxonomy" id="112253"/>
    <lineage>
        <taxon>Eukaryota</taxon>
        <taxon>Viridiplantae</taxon>
        <taxon>Streptophyta</taxon>
        <taxon>Embryophyta</taxon>
        <taxon>Tracheophyta</taxon>
        <taxon>Spermatophyta</taxon>
        <taxon>Magnoliopsida</taxon>
        <taxon>eudicotyledons</taxon>
        <taxon>Gunneridae</taxon>
        <taxon>Pentapetalae</taxon>
        <taxon>asterids</taxon>
        <taxon>campanulids</taxon>
        <taxon>Escalloniales</taxon>
        <taxon>Escalloniaceae</taxon>
        <taxon>Escallonia</taxon>
    </lineage>
</organism>
<dbReference type="AlphaFoldDB" id="A0AA88UJM7"/>
<accession>A0AA88UJM7</accession>
<dbReference type="Gene3D" id="1.25.40.10">
    <property type="entry name" value="Tetratricopeptide repeat domain"/>
    <property type="match status" value="5"/>
</dbReference>
<protein>
    <recommendedName>
        <fullName evidence="5">Pentatricopeptide repeat-containing protein</fullName>
    </recommendedName>
</protein>
<evidence type="ECO:0008006" key="5">
    <source>
        <dbReference type="Google" id="ProtNLM"/>
    </source>
</evidence>
<keyword evidence="1" id="KW-0677">Repeat</keyword>
<evidence type="ECO:0000256" key="1">
    <source>
        <dbReference type="ARBA" id="ARBA00022737"/>
    </source>
</evidence>
<comment type="caution">
    <text evidence="3">The sequence shown here is derived from an EMBL/GenBank/DDBJ whole genome shotgun (WGS) entry which is preliminary data.</text>
</comment>
<evidence type="ECO:0000256" key="2">
    <source>
        <dbReference type="PROSITE-ProRule" id="PRU00708"/>
    </source>
</evidence>
<dbReference type="Pfam" id="PF01535">
    <property type="entry name" value="PPR"/>
    <property type="match status" value="2"/>
</dbReference>
<feature type="non-terminal residue" evidence="3">
    <location>
        <position position="1"/>
    </location>
</feature>
<feature type="repeat" description="PPR" evidence="2">
    <location>
        <begin position="110"/>
        <end position="144"/>
    </location>
</feature>
<proteinExistence type="predicted"/>
<feature type="repeat" description="PPR" evidence="2">
    <location>
        <begin position="180"/>
        <end position="214"/>
    </location>
</feature>
<dbReference type="Proteomes" id="UP001187471">
    <property type="component" value="Unassembled WGS sequence"/>
</dbReference>
<feature type="repeat" description="PPR" evidence="2">
    <location>
        <begin position="558"/>
        <end position="592"/>
    </location>
</feature>
<dbReference type="PROSITE" id="PS51375">
    <property type="entry name" value="PPR"/>
    <property type="match status" value="4"/>
</dbReference>
<name>A0AA88UJM7_9ASTE</name>
<dbReference type="PANTHER" id="PTHR46862:SF5">
    <property type="entry name" value="OS02G0170000 PROTEIN"/>
    <property type="match status" value="1"/>
</dbReference>
<gene>
    <name evidence="3" type="ORF">RJ640_012139</name>
</gene>
<dbReference type="InterPro" id="IPR011990">
    <property type="entry name" value="TPR-like_helical_dom_sf"/>
</dbReference>
<keyword evidence="4" id="KW-1185">Reference proteome</keyword>
<feature type="repeat" description="PPR" evidence="2">
    <location>
        <begin position="145"/>
        <end position="179"/>
    </location>
</feature>
<sequence>CPLGYRKIISKDVHSLHQFKEKRPIRKIKGSAKKSVKEDVEPQVYTRDTIRNISNILRYSTWDSAQEQLENLSIKWDSYTINQVLKAHPPMERAWLFFNWAAQLKRFKHDQFTYTTMLDIFGEARRISSMNYVFQQMQEKGIKIDVVTYTSLLHWMSRDGDVDGSVEIWKEMKAKGCRPTVVSYTAYMKVLFDHNRVKEATEVYKEMILSGCAPNCYTYTVLMENLADSGYKEDLGCEAFFANGLSRRSQSQVRPHADSFGREDLMRPKWGTSAGNMRMPLTKSIVPKQFTPHFLNFPFGVLRLQSMDSNLMLLISGKLDEVLEIFSKMQEAGVQPDKAACNILVEKCCMAGETWAMMRILHYMKEKSLVLRHSVYLKALKTLRIAGESNTLLRQVNPQFSIKCITTDDTEDFYATVPDSHSLDQGLVLNYLNRNNFVAVDHLIADMMDKNIQLRSEVISTIIEVYSAHCRPNGALLAFDYSVKMGILVERTAYLSLIGVFIRTNSFPKVVEIVEEMARAGLSLGTHLSALLIYRLGCAKELVSAAKVFNLLPDEHKRTAAYTALIDAYFSSGEADKGLATYKTMRMEGIPTALGTYNVLSAGLERSGRVSDVEYYRKEKKSLQAAGLSQLCVSMEERVCNLLFAGDVIS</sequence>
<dbReference type="PANTHER" id="PTHR46862">
    <property type="entry name" value="OS07G0661900 PROTEIN"/>
    <property type="match status" value="1"/>
</dbReference>
<reference evidence="3" key="1">
    <citation type="submission" date="2022-12" db="EMBL/GenBank/DDBJ databases">
        <title>Draft genome assemblies for two species of Escallonia (Escalloniales).</title>
        <authorList>
            <person name="Chanderbali A."/>
            <person name="Dervinis C."/>
            <person name="Anghel I."/>
            <person name="Soltis D."/>
            <person name="Soltis P."/>
            <person name="Zapata F."/>
        </authorList>
    </citation>
    <scope>NUCLEOTIDE SEQUENCE</scope>
    <source>
        <strain evidence="3">UCBG92.1500</strain>
        <tissue evidence="3">Leaf</tissue>
    </source>
</reference>
<dbReference type="EMBL" id="JAVXUO010000983">
    <property type="protein sequence ID" value="KAK2987480.1"/>
    <property type="molecule type" value="Genomic_DNA"/>
</dbReference>
<dbReference type="InterPro" id="IPR002885">
    <property type="entry name" value="PPR_rpt"/>
</dbReference>